<evidence type="ECO:0000256" key="3">
    <source>
        <dbReference type="ARBA" id="ARBA00022490"/>
    </source>
</evidence>
<feature type="domain" description="NAA35-like TPR repeats" evidence="5">
    <location>
        <begin position="418"/>
        <end position="556"/>
    </location>
</feature>
<dbReference type="InterPro" id="IPR057982">
    <property type="entry name" value="TPR_NAA35"/>
</dbReference>
<dbReference type="InterPro" id="IPR057983">
    <property type="entry name" value="NAA35-like_N"/>
</dbReference>
<comment type="subcellular location">
    <subcellularLocation>
        <location evidence="1">Cytoplasm</location>
    </subcellularLocation>
</comment>
<evidence type="ECO:0000259" key="4">
    <source>
        <dbReference type="Pfam" id="PF04112"/>
    </source>
</evidence>
<dbReference type="Pfam" id="PF25789">
    <property type="entry name" value="TPR_NAA35"/>
    <property type="match status" value="1"/>
</dbReference>
<dbReference type="GO" id="GO:0031417">
    <property type="term" value="C:NatC complex"/>
    <property type="evidence" value="ECO:0007669"/>
    <property type="project" value="InterPro"/>
</dbReference>
<proteinExistence type="inferred from homology"/>
<name>A0A0H5R6W1_9EUKA</name>
<evidence type="ECO:0000313" key="6">
    <source>
        <dbReference type="EMBL" id="CRZ09848.1"/>
    </source>
</evidence>
<dbReference type="PANTHER" id="PTHR21373:SF0">
    <property type="entry name" value="N-ALPHA-ACETYLTRANSFERASE 35, NATC AUXILIARY SUBUNIT"/>
    <property type="match status" value="1"/>
</dbReference>
<accession>A0A0H5R6W1</accession>
<evidence type="ECO:0000259" key="5">
    <source>
        <dbReference type="Pfam" id="PF25789"/>
    </source>
</evidence>
<keyword evidence="3" id="KW-0963">Cytoplasm</keyword>
<reference evidence="6" key="1">
    <citation type="submission" date="2015-04" db="EMBL/GenBank/DDBJ databases">
        <title>The genome sequence of the plant pathogenic Rhizarian Plasmodiophora brassicae reveals insights in its biotrophic life cycle and the origin of chitin synthesis.</title>
        <authorList>
            <person name="Schwelm A."/>
            <person name="Fogelqvist J."/>
            <person name="Knaust A."/>
            <person name="Julke S."/>
            <person name="Lilja T."/>
            <person name="Dhandapani V."/>
            <person name="Bonilla-Rosso G."/>
            <person name="Karlsson M."/>
            <person name="Shevchenko A."/>
            <person name="Choi S.R."/>
            <person name="Kim H.G."/>
            <person name="Park J.Y."/>
            <person name="Lim Y.P."/>
            <person name="Ludwig-Muller J."/>
            <person name="Dixelius C."/>
        </authorList>
    </citation>
    <scope>NUCLEOTIDE SEQUENCE</scope>
    <source>
        <tissue evidence="6">Potato root galls</tissue>
    </source>
</reference>
<evidence type="ECO:0000256" key="2">
    <source>
        <dbReference type="ARBA" id="ARBA00006289"/>
    </source>
</evidence>
<evidence type="ECO:0000256" key="1">
    <source>
        <dbReference type="ARBA" id="ARBA00004496"/>
    </source>
</evidence>
<dbReference type="EMBL" id="HACM01009406">
    <property type="protein sequence ID" value="CRZ09848.1"/>
    <property type="molecule type" value="Transcribed_RNA"/>
</dbReference>
<dbReference type="PANTHER" id="PTHR21373">
    <property type="entry name" value="GLUCOSE REPRESSIBLE PROTEIN MAK10"/>
    <property type="match status" value="1"/>
</dbReference>
<organism evidence="6">
    <name type="scientific">Spongospora subterranea</name>
    <dbReference type="NCBI Taxonomy" id="70186"/>
    <lineage>
        <taxon>Eukaryota</taxon>
        <taxon>Sar</taxon>
        <taxon>Rhizaria</taxon>
        <taxon>Endomyxa</taxon>
        <taxon>Phytomyxea</taxon>
        <taxon>Plasmodiophorida</taxon>
        <taxon>Plasmodiophoridae</taxon>
        <taxon>Spongospora</taxon>
    </lineage>
</organism>
<dbReference type="InterPro" id="IPR007244">
    <property type="entry name" value="Naa35_N"/>
</dbReference>
<feature type="domain" description="NAA35-like N-terminal" evidence="4">
    <location>
        <begin position="31"/>
        <end position="175"/>
    </location>
</feature>
<dbReference type="Pfam" id="PF04112">
    <property type="entry name" value="Mak10"/>
    <property type="match status" value="1"/>
</dbReference>
<dbReference type="AlphaFoldDB" id="A0A0H5R6W1"/>
<protein>
    <submittedName>
        <fullName evidence="6">Uncharacterized protein</fullName>
    </submittedName>
</protein>
<comment type="similarity">
    <text evidence="2">Belongs to the MAK10 family.</text>
</comment>
<sequence>MDGDGVPDWVPDQMVDITAHLTDAVHDLRVGQMIHGPRFSLFEAMSALELFDRKMDPRLDYNPVAIPPNCVFSWASDVDAIGAMDRLLQCESLTYNGSTVLHSLFLCVWLHDPPQLASPSKSAPTSAVRAYSLAVLRCVSRALDALYLSDVGYEEDITLDRFGFSMADSTPSTEIVALLDSAITLFPDRSPIALRLRYRRSLLIALEYLAVRSSPSSSNAFEFMADAIKCASFISFDVDDDADEPAMDIPYFDLSVPSSCIASCPPRPIKLRSRHESLQFQVSLLQQLDRLRYFPSDSNNSPLSLVAYYSALATSPPPANLITRAYSYLLLTPVQNLPPHYKLFIRCLSLNRSRSHRYTSKVLSSFATPFPPDFVALVFIHHLEVMFELSLFSVREYCSAFFLIHFLYSSLSTATTPFMNGCKHLAYGLYLSSTIFSMLDRSTTPPANVNRESIYQHRFALLVKYLPSLPTYSDFLRVNEAHTMEDWSELAKQAVSLFRQAKQEFSHGTFPIPCQAQRARNLCKVAVANAVSVLSSDKDPGLEVLTDFSSDHTYPILSWKPQIK</sequence>